<dbReference type="InterPro" id="IPR003692">
    <property type="entry name" value="Hydantoinase_B"/>
</dbReference>
<feature type="domain" description="Hydantoinase B/oxoprolinase" evidence="1">
    <location>
        <begin position="48"/>
        <end position="623"/>
    </location>
</feature>
<dbReference type="PANTHER" id="PTHR11365:SF23">
    <property type="entry name" value="HYPOTHETICAL 5-OXOPROLINASE (EUROFUNG)-RELATED"/>
    <property type="match status" value="1"/>
</dbReference>
<dbReference type="RefSeq" id="WP_366924026.1">
    <property type="nucleotide sequence ID" value="NZ_CP121694.1"/>
</dbReference>
<dbReference type="AlphaFoldDB" id="A0AAU0ULU3"/>
<reference evidence="2 3" key="1">
    <citation type="submission" date="2023-04" db="EMBL/GenBank/DDBJ databases">
        <authorList>
            <person name="Hsu D."/>
        </authorList>
    </citation>
    <scope>NUCLEOTIDE SEQUENCE [LARGE SCALE GENOMIC DNA]</scope>
    <source>
        <strain evidence="2 3">MK1</strain>
    </source>
</reference>
<dbReference type="EMBL" id="CP121694">
    <property type="protein sequence ID" value="WRO21170.1"/>
    <property type="molecule type" value="Genomic_DNA"/>
</dbReference>
<keyword evidence="3" id="KW-1185">Reference proteome</keyword>
<accession>A0AAU0ULU3</accession>
<dbReference type="GO" id="GO:0006749">
    <property type="term" value="P:glutathione metabolic process"/>
    <property type="evidence" value="ECO:0007669"/>
    <property type="project" value="TreeGrafter"/>
</dbReference>
<gene>
    <name evidence="2" type="ORF">MFMK1_000966</name>
</gene>
<dbReference type="GO" id="GO:0005829">
    <property type="term" value="C:cytosol"/>
    <property type="evidence" value="ECO:0007669"/>
    <property type="project" value="TreeGrafter"/>
</dbReference>
<name>A0AAU0ULU3_9FIRM</name>
<evidence type="ECO:0000313" key="2">
    <source>
        <dbReference type="EMBL" id="WRO21170.1"/>
    </source>
</evidence>
<dbReference type="InterPro" id="IPR045079">
    <property type="entry name" value="Oxoprolinase-like"/>
</dbReference>
<proteinExistence type="predicted"/>
<evidence type="ECO:0000313" key="3">
    <source>
        <dbReference type="Proteomes" id="UP001329915"/>
    </source>
</evidence>
<dbReference type="PANTHER" id="PTHR11365">
    <property type="entry name" value="5-OXOPROLINASE RELATED"/>
    <property type="match status" value="1"/>
</dbReference>
<protein>
    <submittedName>
        <fullName evidence="2">Hydantoinase B/oxoprolinase family protein</fullName>
    </submittedName>
</protein>
<dbReference type="Proteomes" id="UP001329915">
    <property type="component" value="Chromosome"/>
</dbReference>
<dbReference type="Pfam" id="PF02538">
    <property type="entry name" value="Hydantoinase_B"/>
    <property type="match status" value="1"/>
</dbReference>
<dbReference type="KEGG" id="dbc:MFMK1_000966"/>
<sequence>MNKYHQTDHKAIGWDDRTLKDMLEQSEIKFKDTGRYQGISELVLKESDPIRYERIFSRIRGGLVNARETALNISASPIVREIGELCFALFTPEGDSIALSTGIIVHVHTMSDSIKFMIRNGWENNPKIRPGDVFGTNDPHIGDVHNADVYTITPIFNGDELIGWAGGVTHEIDVGASRPGSMAFGQTSRYEDGFITTCEKIGEDDELYASYELRAKKAVRAPMYWLLDERTRLAGCQMIRETVMRLIEEEGIDTYKQFMQEVIEDGRVTFRERVKEVLVPGTYEAPSFIDVPFEGEPRMPSFAAKNQLMHAPMTLTVGSKGEFEVSLEGANKWGYHSFNCPPSAMQGALWVQLTQTLVPNDKINDGAYLATKCNLPPGSWSNPENDTLSTTLSWFFLIPSFTGLIRCLARSYQGRGYVEEISAGYPGTWNVTMGGGTNQFGLDGAFTSFEHSSQGTGAGFIKDGEGYCAAMWNPEGDMGDIEAWELLEPLLYLGRGVKPQTAGMGKYRGGAGFESLRMLWKTPDQVIFNLGEGHVFHGSGMFGGYPGNSGYRHNMHETNMKQLIQERAPLPCREGDTEQSEMTRHVKAEREEIDNRATCLEKDFVEHDLYLSVQRGGPGLGDPSERDIKAIEEDLNEGFVLPRFAEKVYGAIFSQDDKGKYHVDNDATNERRQELRKQRAAKSIPASEYISQERERILKKDFYYPVSDMYASSFSLSQSWANKYREFWKLSVNFNF</sequence>
<evidence type="ECO:0000259" key="1">
    <source>
        <dbReference type="Pfam" id="PF02538"/>
    </source>
</evidence>
<organism evidence="2 3">
    <name type="scientific">Metallumcola ferriviriculae</name>
    <dbReference type="NCBI Taxonomy" id="3039180"/>
    <lineage>
        <taxon>Bacteria</taxon>
        <taxon>Bacillati</taxon>
        <taxon>Bacillota</taxon>
        <taxon>Clostridia</taxon>
        <taxon>Neomoorellales</taxon>
        <taxon>Desulfitibacteraceae</taxon>
        <taxon>Metallumcola</taxon>
    </lineage>
</organism>
<dbReference type="GO" id="GO:0017168">
    <property type="term" value="F:5-oxoprolinase (ATP-hydrolyzing) activity"/>
    <property type="evidence" value="ECO:0007669"/>
    <property type="project" value="TreeGrafter"/>
</dbReference>